<proteinExistence type="predicted"/>
<dbReference type="Proteomes" id="UP001432209">
    <property type="component" value="Chromosome"/>
</dbReference>
<protein>
    <recommendedName>
        <fullName evidence="3">Lipoprotein</fullName>
    </recommendedName>
</protein>
<keyword evidence="2" id="KW-1185">Reference proteome</keyword>
<dbReference type="InterPro" id="IPR029046">
    <property type="entry name" value="LolA/LolB/LppX"/>
</dbReference>
<evidence type="ECO:0000313" key="1">
    <source>
        <dbReference type="EMBL" id="WUX54814.1"/>
    </source>
</evidence>
<dbReference type="RefSeq" id="WP_329078527.1">
    <property type="nucleotide sequence ID" value="NZ_CP108849.2"/>
</dbReference>
<gene>
    <name evidence="1" type="ORF">OG442_26490</name>
</gene>
<sequence length="279" mass="29877">MRRPGPSRRSRALTGTVVLLCAAALTGLVGCSGESDAPSDGAGKASPAPEGDLAGTVVEAVAETRRTSARFDQEITMSDGKQTQLLFIKGDFDMAGDMGRLTVEIPEIGGARAEELFVAGKVYLRAVKETAGPWGYFDRNKSEVHLPLRAPMNDPEHTLFQVGMAKNVYYQGVEKMNGAPAKHYRGMLDHLAVSLRLGKSQQEDANRERASRGEDVPVYADVWIDEAGRVVQTRTAFDFGDNTTTVTTVFSDFGKPVKVTAPPAAGLATLSPVPHILTG</sequence>
<organism evidence="1 2">
    <name type="scientific">Streptomyces niveus</name>
    <name type="common">Streptomyces spheroides</name>
    <dbReference type="NCBI Taxonomy" id="193462"/>
    <lineage>
        <taxon>Bacteria</taxon>
        <taxon>Bacillati</taxon>
        <taxon>Actinomycetota</taxon>
        <taxon>Actinomycetes</taxon>
        <taxon>Kitasatosporales</taxon>
        <taxon>Streptomycetaceae</taxon>
        <taxon>Streptomyces</taxon>
    </lineage>
</organism>
<evidence type="ECO:0000313" key="2">
    <source>
        <dbReference type="Proteomes" id="UP001432209"/>
    </source>
</evidence>
<dbReference type="PROSITE" id="PS51257">
    <property type="entry name" value="PROKAR_LIPOPROTEIN"/>
    <property type="match status" value="1"/>
</dbReference>
<evidence type="ECO:0008006" key="3">
    <source>
        <dbReference type="Google" id="ProtNLM"/>
    </source>
</evidence>
<dbReference type="Gene3D" id="2.50.20.20">
    <property type="match status" value="1"/>
</dbReference>
<dbReference type="EMBL" id="CP109495">
    <property type="protein sequence ID" value="WUX54814.1"/>
    <property type="molecule type" value="Genomic_DNA"/>
</dbReference>
<accession>A0ABZ2ABE9</accession>
<reference evidence="1" key="1">
    <citation type="submission" date="2022-10" db="EMBL/GenBank/DDBJ databases">
        <title>The complete genomes of actinobacterial strains from the NBC collection.</title>
        <authorList>
            <person name="Joergensen T.S."/>
            <person name="Alvarez Arevalo M."/>
            <person name="Sterndorff E.B."/>
            <person name="Faurdal D."/>
            <person name="Vuksanovic O."/>
            <person name="Mourched A.-S."/>
            <person name="Charusanti P."/>
            <person name="Shaw S."/>
            <person name="Blin K."/>
            <person name="Weber T."/>
        </authorList>
    </citation>
    <scope>NUCLEOTIDE SEQUENCE</scope>
    <source>
        <strain evidence="1">NBC_01432</strain>
    </source>
</reference>
<dbReference type="SUPFAM" id="SSF89392">
    <property type="entry name" value="Prokaryotic lipoproteins and lipoprotein localization factors"/>
    <property type="match status" value="1"/>
</dbReference>
<name>A0ABZ2ABE9_STRNV</name>